<comment type="caution">
    <text evidence="1">The sequence shown here is derived from an EMBL/GenBank/DDBJ whole genome shotgun (WGS) entry which is preliminary data.</text>
</comment>
<name>A0A5B6VD77_9ROSI</name>
<evidence type="ECO:0000313" key="2">
    <source>
        <dbReference type="Proteomes" id="UP000325315"/>
    </source>
</evidence>
<evidence type="ECO:0000313" key="1">
    <source>
        <dbReference type="EMBL" id="KAA3466916.1"/>
    </source>
</evidence>
<keyword evidence="1" id="KW-0548">Nucleotidyltransferase</keyword>
<protein>
    <submittedName>
        <fullName evidence="1">Reverse transcriptase</fullName>
    </submittedName>
</protein>
<keyword evidence="1" id="KW-0695">RNA-directed DNA polymerase</keyword>
<dbReference type="OrthoDB" id="1000610at2759"/>
<gene>
    <name evidence="1" type="ORF">EPI10_001976</name>
</gene>
<keyword evidence="2" id="KW-1185">Reference proteome</keyword>
<organism evidence="1 2">
    <name type="scientific">Gossypium australe</name>
    <dbReference type="NCBI Taxonomy" id="47621"/>
    <lineage>
        <taxon>Eukaryota</taxon>
        <taxon>Viridiplantae</taxon>
        <taxon>Streptophyta</taxon>
        <taxon>Embryophyta</taxon>
        <taxon>Tracheophyta</taxon>
        <taxon>Spermatophyta</taxon>
        <taxon>Magnoliopsida</taxon>
        <taxon>eudicotyledons</taxon>
        <taxon>Gunneridae</taxon>
        <taxon>Pentapetalae</taxon>
        <taxon>rosids</taxon>
        <taxon>malvids</taxon>
        <taxon>Malvales</taxon>
        <taxon>Malvaceae</taxon>
        <taxon>Malvoideae</taxon>
        <taxon>Gossypium</taxon>
    </lineage>
</organism>
<dbReference type="EMBL" id="SMMG02000007">
    <property type="protein sequence ID" value="KAA3466916.1"/>
    <property type="molecule type" value="Genomic_DNA"/>
</dbReference>
<dbReference type="Proteomes" id="UP000325315">
    <property type="component" value="Unassembled WGS sequence"/>
</dbReference>
<reference evidence="2" key="1">
    <citation type="journal article" date="2019" name="Plant Biotechnol. J.">
        <title>Genome sequencing of the Australian wild diploid species Gossypium australe highlights disease resistance and delayed gland morphogenesis.</title>
        <authorList>
            <person name="Cai Y."/>
            <person name="Cai X."/>
            <person name="Wang Q."/>
            <person name="Wang P."/>
            <person name="Zhang Y."/>
            <person name="Cai C."/>
            <person name="Xu Y."/>
            <person name="Wang K."/>
            <person name="Zhou Z."/>
            <person name="Wang C."/>
            <person name="Geng S."/>
            <person name="Li B."/>
            <person name="Dong Q."/>
            <person name="Hou Y."/>
            <person name="Wang H."/>
            <person name="Ai P."/>
            <person name="Liu Z."/>
            <person name="Yi F."/>
            <person name="Sun M."/>
            <person name="An G."/>
            <person name="Cheng J."/>
            <person name="Zhang Y."/>
            <person name="Shi Q."/>
            <person name="Xie Y."/>
            <person name="Shi X."/>
            <person name="Chang Y."/>
            <person name="Huang F."/>
            <person name="Chen Y."/>
            <person name="Hong S."/>
            <person name="Mi L."/>
            <person name="Sun Q."/>
            <person name="Zhang L."/>
            <person name="Zhou B."/>
            <person name="Peng R."/>
            <person name="Zhang X."/>
            <person name="Liu F."/>
        </authorList>
    </citation>
    <scope>NUCLEOTIDE SEQUENCE [LARGE SCALE GENOMIC DNA]</scope>
    <source>
        <strain evidence="2">cv. PA1801</strain>
    </source>
</reference>
<sequence length="191" mass="21333">MLTLIMQCVRIVEFTVLLNEKRGEKFKPSRGLRQGDLLSPCLFLFYAEGFVSLLRLAKNGLIKGVRVGSSNVFISHLFFVDDSFLFGEASMEGTNALKAIINEYEGVSGSHPSFTWRSIWSARGLLEVGLGWRIGGGSTINIWNDAWLPGAGQERTVDQNINIKYTMVADFIDTGQCTWKADILQEIFDDV</sequence>
<dbReference type="AlphaFoldDB" id="A0A5B6VD77"/>
<dbReference type="GO" id="GO:0003964">
    <property type="term" value="F:RNA-directed DNA polymerase activity"/>
    <property type="evidence" value="ECO:0007669"/>
    <property type="project" value="UniProtKB-KW"/>
</dbReference>
<accession>A0A5B6VD77</accession>
<keyword evidence="1" id="KW-0808">Transferase</keyword>
<proteinExistence type="predicted"/>